<name>A0A1D8UX46_9PROT</name>
<dbReference type="NCBIfam" id="TIGR01313">
    <property type="entry name" value="therm_gnt_kin"/>
    <property type="match status" value="1"/>
</dbReference>
<dbReference type="STRING" id="153496.A0U89_08435"/>
<dbReference type="FunFam" id="3.40.50.300:FF:000522">
    <property type="entry name" value="Gluconokinase"/>
    <property type="match status" value="1"/>
</dbReference>
<evidence type="ECO:0000256" key="8">
    <source>
        <dbReference type="ARBA" id="ARBA00023064"/>
    </source>
</evidence>
<sequence>MLATKKTPLVAASTRSLSGTRPLVLIVMGVSGCGKSTLADAIAQRLGWNRLEGDELHPANNIAKMSKGIPLTDEDREPWLKDIAARIRSWLDKGECGVITCSSLKKSYRELLSHHMPAVCFIYLKGTKEQIYPRLSSRTGHFMPTTMLDSQFATLEEPEQDENMMELDVMASVPELTDAVVKQINDLPAA</sequence>
<dbReference type="EC" id="2.7.1.12" evidence="3 10"/>
<dbReference type="PANTHER" id="PTHR43442:SF3">
    <property type="entry name" value="GLUCONOKINASE-RELATED"/>
    <property type="match status" value="1"/>
</dbReference>
<evidence type="ECO:0000256" key="6">
    <source>
        <dbReference type="ARBA" id="ARBA00022777"/>
    </source>
</evidence>
<keyword evidence="12" id="KW-1185">Reference proteome</keyword>
<dbReference type="KEGG" id="kba:A0U89_08435"/>
<proteinExistence type="inferred from homology"/>
<dbReference type="AlphaFoldDB" id="A0A1D8UX46"/>
<keyword evidence="8" id="KW-0311">Gluconate utilization</keyword>
<evidence type="ECO:0000256" key="2">
    <source>
        <dbReference type="ARBA" id="ARBA00008420"/>
    </source>
</evidence>
<dbReference type="Gene3D" id="3.40.50.300">
    <property type="entry name" value="P-loop containing nucleotide triphosphate hydrolases"/>
    <property type="match status" value="1"/>
</dbReference>
<dbReference type="SUPFAM" id="SSF52540">
    <property type="entry name" value="P-loop containing nucleoside triphosphate hydrolases"/>
    <property type="match status" value="1"/>
</dbReference>
<evidence type="ECO:0000256" key="3">
    <source>
        <dbReference type="ARBA" id="ARBA00012054"/>
    </source>
</evidence>
<keyword evidence="6 10" id="KW-0418">Kinase</keyword>
<dbReference type="PROSITE" id="PS51257">
    <property type="entry name" value="PROKAR_LIPOPROTEIN"/>
    <property type="match status" value="1"/>
</dbReference>
<comment type="pathway">
    <text evidence="1">Carbohydrate acid metabolism.</text>
</comment>
<dbReference type="OrthoDB" id="9795716at2"/>
<evidence type="ECO:0000313" key="11">
    <source>
        <dbReference type="EMBL" id="AOX18213.1"/>
    </source>
</evidence>
<organism evidence="11 12">
    <name type="scientific">Kozakia baliensis</name>
    <dbReference type="NCBI Taxonomy" id="153496"/>
    <lineage>
        <taxon>Bacteria</taxon>
        <taxon>Pseudomonadati</taxon>
        <taxon>Pseudomonadota</taxon>
        <taxon>Alphaproteobacteria</taxon>
        <taxon>Acetobacterales</taxon>
        <taxon>Acetobacteraceae</taxon>
        <taxon>Kozakia</taxon>
    </lineage>
</organism>
<keyword evidence="7 10" id="KW-0067">ATP-binding</keyword>
<protein>
    <recommendedName>
        <fullName evidence="3 10">Gluconokinase</fullName>
        <ecNumber evidence="3 10">2.7.1.12</ecNumber>
    </recommendedName>
</protein>
<dbReference type="PANTHER" id="PTHR43442">
    <property type="entry name" value="GLUCONOKINASE-RELATED"/>
    <property type="match status" value="1"/>
</dbReference>
<dbReference type="eggNOG" id="COG3265">
    <property type="taxonomic scope" value="Bacteria"/>
</dbReference>
<comment type="similarity">
    <text evidence="2 10">Belongs to the gluconokinase GntK/GntV family.</text>
</comment>
<evidence type="ECO:0000256" key="10">
    <source>
        <dbReference type="RuleBase" id="RU363066"/>
    </source>
</evidence>
<dbReference type="InterPro" id="IPR027417">
    <property type="entry name" value="P-loop_NTPase"/>
</dbReference>
<dbReference type="GO" id="GO:0005524">
    <property type="term" value="F:ATP binding"/>
    <property type="evidence" value="ECO:0007669"/>
    <property type="project" value="UniProtKB-KW"/>
</dbReference>
<evidence type="ECO:0000256" key="4">
    <source>
        <dbReference type="ARBA" id="ARBA00022679"/>
    </source>
</evidence>
<evidence type="ECO:0000256" key="1">
    <source>
        <dbReference type="ARBA" id="ARBA00004761"/>
    </source>
</evidence>
<evidence type="ECO:0000256" key="5">
    <source>
        <dbReference type="ARBA" id="ARBA00022741"/>
    </source>
</evidence>
<evidence type="ECO:0000256" key="7">
    <source>
        <dbReference type="ARBA" id="ARBA00022840"/>
    </source>
</evidence>
<keyword evidence="4 10" id="KW-0808">Transferase</keyword>
<dbReference type="Pfam" id="PF13671">
    <property type="entry name" value="AAA_33"/>
    <property type="match status" value="1"/>
</dbReference>
<dbReference type="EMBL" id="CP014674">
    <property type="protein sequence ID" value="AOX18213.1"/>
    <property type="molecule type" value="Genomic_DNA"/>
</dbReference>
<dbReference type="GO" id="GO:0005737">
    <property type="term" value="C:cytoplasm"/>
    <property type="evidence" value="ECO:0007669"/>
    <property type="project" value="TreeGrafter"/>
</dbReference>
<reference evidence="11 12" key="1">
    <citation type="journal article" date="2016" name="Microb. Cell Fact.">
        <title>Dissection of exopolysaccharide biosynthesis in Kozakia baliensis.</title>
        <authorList>
            <person name="Brandt J.U."/>
            <person name="Jakob F."/>
            <person name="Behr J."/>
            <person name="Geissler A.J."/>
            <person name="Vogel R.F."/>
        </authorList>
    </citation>
    <scope>NUCLEOTIDE SEQUENCE [LARGE SCALE GENOMIC DNA]</scope>
    <source>
        <strain evidence="11 12">DSM 14400</strain>
    </source>
</reference>
<comment type="catalytic activity">
    <reaction evidence="9 10">
        <text>D-gluconate + ATP = 6-phospho-D-gluconate + ADP + H(+)</text>
        <dbReference type="Rhea" id="RHEA:19433"/>
        <dbReference type="ChEBI" id="CHEBI:15378"/>
        <dbReference type="ChEBI" id="CHEBI:18391"/>
        <dbReference type="ChEBI" id="CHEBI:30616"/>
        <dbReference type="ChEBI" id="CHEBI:58759"/>
        <dbReference type="ChEBI" id="CHEBI:456216"/>
        <dbReference type="EC" id="2.7.1.12"/>
    </reaction>
</comment>
<dbReference type="GO" id="GO:0046316">
    <property type="term" value="F:gluconokinase activity"/>
    <property type="evidence" value="ECO:0007669"/>
    <property type="project" value="UniProtKB-EC"/>
</dbReference>
<keyword evidence="5 10" id="KW-0547">Nucleotide-binding</keyword>
<dbReference type="CDD" id="cd02021">
    <property type="entry name" value="GntK"/>
    <property type="match status" value="1"/>
</dbReference>
<evidence type="ECO:0000256" key="9">
    <source>
        <dbReference type="ARBA" id="ARBA00048090"/>
    </source>
</evidence>
<dbReference type="GO" id="GO:0019521">
    <property type="term" value="P:D-gluconate metabolic process"/>
    <property type="evidence" value="ECO:0007669"/>
    <property type="project" value="UniProtKB-KW"/>
</dbReference>
<gene>
    <name evidence="11" type="ORF">A0U89_08435</name>
</gene>
<accession>A0A1D8UX46</accession>
<evidence type="ECO:0000313" key="12">
    <source>
        <dbReference type="Proteomes" id="UP000179145"/>
    </source>
</evidence>
<dbReference type="Proteomes" id="UP000179145">
    <property type="component" value="Chromosome"/>
</dbReference>
<dbReference type="InterPro" id="IPR006001">
    <property type="entry name" value="Therm_gnt_kin"/>
</dbReference>